<evidence type="ECO:0000313" key="2">
    <source>
        <dbReference type="Proteomes" id="UP001157422"/>
    </source>
</evidence>
<sequence length="95" mass="11011">MLVLIEATVLNCSDRNVTFDLLVEELNRLLKYKIGIENGIKLIFNSNSYIGPGKTKFRFIDFSNLNLGPFDYWTYNKTFIIQQNLIDIDVNVYPA</sequence>
<protein>
    <submittedName>
        <fullName evidence="1">Beta protein</fullName>
    </submittedName>
</protein>
<reference evidence="1 2" key="1">
    <citation type="journal article" date="2022" name="Infect. Genet. Evol.">
        <title>Identification of two novel ephemeroviruses in pigs infected by classical swine fever virus.</title>
        <authorList>
            <person name="Wu Q."/>
            <person name="Yang Z."/>
            <person name="Lu Z."/>
            <person name="Mi S."/>
            <person name="Feng Y."/>
            <person name="He B."/>
            <person name="Zhu G."/>
            <person name="Gong W."/>
            <person name="Tu C."/>
        </authorList>
    </citation>
    <scope>NUCLEOTIDE SEQUENCE [LARGE SCALE GENOMIC DNA]</scope>
    <source>
        <strain evidence="1">GDMM7</strain>
    </source>
</reference>
<evidence type="ECO:0000313" key="1">
    <source>
        <dbReference type="EMBL" id="UNP42124.1"/>
    </source>
</evidence>
<organism evidence="1 2">
    <name type="scientific">Porcine ephemerovirus 2</name>
    <dbReference type="NCBI Taxonomy" id="2928257"/>
    <lineage>
        <taxon>Viruses</taxon>
        <taxon>Riboviria</taxon>
        <taxon>Orthornavirae</taxon>
        <taxon>Negarnaviricota</taxon>
        <taxon>Haploviricotina</taxon>
        <taxon>Monjiviricetes</taxon>
        <taxon>Mononegavirales</taxon>
        <taxon>Rhabdoviridae</taxon>
        <taxon>Alpharhabdovirinae</taxon>
        <taxon>Ephemerovirus</taxon>
        <taxon>Ephemerovirus guangdong</taxon>
    </lineage>
</organism>
<dbReference type="GeneID" id="80544373"/>
<accession>A0AAX3A6X8</accession>
<proteinExistence type="predicted"/>
<keyword evidence="2" id="KW-1185">Reference proteome</keyword>
<dbReference type="Proteomes" id="UP001157422">
    <property type="component" value="Segment"/>
</dbReference>
<dbReference type="EMBL" id="OK086698">
    <property type="protein sequence ID" value="UNP42124.1"/>
    <property type="molecule type" value="Viral_cRNA"/>
</dbReference>
<dbReference type="KEGG" id="vg:80544373"/>
<name>A0AAX3A6X8_9RHAB</name>
<dbReference type="RefSeq" id="YP_010805472.1">
    <property type="nucleotide sequence ID" value="NC_077154.1"/>
</dbReference>